<evidence type="ECO:0000313" key="12">
    <source>
        <dbReference type="EMBL" id="WVN85144.1"/>
    </source>
</evidence>
<dbReference type="SFLD" id="SFLDS00003">
    <property type="entry name" value="Haloacid_Dehalogenase"/>
    <property type="match status" value="1"/>
</dbReference>
<dbReference type="PANTHER" id="PTHR43520:SF32">
    <property type="entry name" value="COPPER RESISTANCE P-TYPE ATPASE (EUROFUNG)"/>
    <property type="match status" value="1"/>
</dbReference>
<organism evidence="12 13">
    <name type="scientific">Cryptococcus depauperatus CBS 7841</name>
    <dbReference type="NCBI Taxonomy" id="1295531"/>
    <lineage>
        <taxon>Eukaryota</taxon>
        <taxon>Fungi</taxon>
        <taxon>Dikarya</taxon>
        <taxon>Basidiomycota</taxon>
        <taxon>Agaricomycotina</taxon>
        <taxon>Tremellomycetes</taxon>
        <taxon>Tremellales</taxon>
        <taxon>Cryptococcaceae</taxon>
        <taxon>Cryptococcus</taxon>
    </lineage>
</organism>
<keyword evidence="3 10" id="KW-0812">Transmembrane</keyword>
<comment type="subcellular location">
    <subcellularLocation>
        <location evidence="1">Membrane</location>
        <topology evidence="1">Multi-pass membrane protein</topology>
    </subcellularLocation>
</comment>
<dbReference type="Pfam" id="PF00702">
    <property type="entry name" value="Hydrolase"/>
    <property type="match status" value="1"/>
</dbReference>
<feature type="transmembrane region" description="Helical" evidence="10">
    <location>
        <begin position="1355"/>
        <end position="1376"/>
    </location>
</feature>
<dbReference type="NCBIfam" id="TIGR01525">
    <property type="entry name" value="ATPase-IB_hvy"/>
    <property type="match status" value="1"/>
</dbReference>
<feature type="domain" description="HMA" evidence="11">
    <location>
        <begin position="340"/>
        <end position="405"/>
    </location>
</feature>
<comment type="similarity">
    <text evidence="2 10">Belongs to the cation transport ATPase (P-type) (TC 3.A.3) family. Type IB subfamily.</text>
</comment>
<dbReference type="GeneID" id="91084503"/>
<keyword evidence="6 10" id="KW-0067">ATP-binding</keyword>
<dbReference type="EMBL" id="CP143784">
    <property type="protein sequence ID" value="WVN85144.1"/>
    <property type="molecule type" value="Genomic_DNA"/>
</dbReference>
<dbReference type="InterPro" id="IPR036163">
    <property type="entry name" value="HMA_dom_sf"/>
</dbReference>
<dbReference type="InterPro" id="IPR036412">
    <property type="entry name" value="HAD-like_sf"/>
</dbReference>
<reference evidence="12" key="1">
    <citation type="submission" date="2016-06" db="EMBL/GenBank/DDBJ databases">
        <authorList>
            <person name="Cuomo C."/>
            <person name="Litvintseva A."/>
            <person name="Heitman J."/>
            <person name="Chen Y."/>
            <person name="Sun S."/>
            <person name="Springer D."/>
            <person name="Dromer F."/>
            <person name="Young S."/>
            <person name="Zeng Q."/>
            <person name="Chapman S."/>
            <person name="Gujja S."/>
            <person name="Saif S."/>
            <person name="Birren B."/>
        </authorList>
    </citation>
    <scope>NUCLEOTIDE SEQUENCE</scope>
    <source>
        <strain evidence="12">CBS 7841</strain>
    </source>
</reference>
<evidence type="ECO:0000256" key="5">
    <source>
        <dbReference type="ARBA" id="ARBA00022741"/>
    </source>
</evidence>
<dbReference type="InterPro" id="IPR018303">
    <property type="entry name" value="ATPase_P-typ_P_site"/>
</dbReference>
<proteinExistence type="inferred from homology"/>
<dbReference type="InterPro" id="IPR001757">
    <property type="entry name" value="P_typ_ATPase"/>
</dbReference>
<evidence type="ECO:0000256" key="2">
    <source>
        <dbReference type="ARBA" id="ARBA00006024"/>
    </source>
</evidence>
<feature type="domain" description="HMA" evidence="11">
    <location>
        <begin position="422"/>
        <end position="487"/>
    </location>
</feature>
<dbReference type="SUPFAM" id="SSF81653">
    <property type="entry name" value="Calcium ATPase, transduction domain A"/>
    <property type="match status" value="1"/>
</dbReference>
<feature type="transmembrane region" description="Helical" evidence="10">
    <location>
        <begin position="993"/>
        <end position="1013"/>
    </location>
</feature>
<dbReference type="InterPro" id="IPR027256">
    <property type="entry name" value="P-typ_ATPase_IB"/>
</dbReference>
<evidence type="ECO:0000256" key="4">
    <source>
        <dbReference type="ARBA" id="ARBA00022723"/>
    </source>
</evidence>
<feature type="transmembrane region" description="Helical" evidence="10">
    <location>
        <begin position="742"/>
        <end position="759"/>
    </location>
</feature>
<dbReference type="InterPro" id="IPR008250">
    <property type="entry name" value="ATPase_P-typ_transduc_dom_A_sf"/>
</dbReference>
<keyword evidence="9 10" id="KW-0472">Membrane</keyword>
<feature type="domain" description="HMA" evidence="11">
    <location>
        <begin position="251"/>
        <end position="316"/>
    </location>
</feature>
<dbReference type="FunFam" id="3.30.70.100:FF:000001">
    <property type="entry name" value="ATPase copper transporting beta"/>
    <property type="match status" value="2"/>
</dbReference>
<reference evidence="12" key="2">
    <citation type="journal article" date="2022" name="Elife">
        <title>Obligate sexual reproduction of a homothallic fungus closely related to the Cryptococcus pathogenic species complex.</title>
        <authorList>
            <person name="Passer A.R."/>
            <person name="Clancey S.A."/>
            <person name="Shea T."/>
            <person name="David-Palma M."/>
            <person name="Averette A.F."/>
            <person name="Boekhout T."/>
            <person name="Porcel B.M."/>
            <person name="Nowrousian M."/>
            <person name="Cuomo C.A."/>
            <person name="Sun S."/>
            <person name="Heitman J."/>
            <person name="Coelho M.A."/>
        </authorList>
    </citation>
    <scope>NUCLEOTIDE SEQUENCE</scope>
    <source>
        <strain evidence="12">CBS 7841</strain>
    </source>
</reference>
<evidence type="ECO:0000256" key="7">
    <source>
        <dbReference type="ARBA" id="ARBA00022967"/>
    </source>
</evidence>
<dbReference type="PROSITE" id="PS50846">
    <property type="entry name" value="HMA_2"/>
    <property type="match status" value="4"/>
</dbReference>
<protein>
    <recommendedName>
        <fullName evidence="11">HMA domain-containing protein</fullName>
    </recommendedName>
</protein>
<feature type="transmembrane region" description="Helical" evidence="10">
    <location>
        <begin position="1327"/>
        <end position="1349"/>
    </location>
</feature>
<dbReference type="Gene3D" id="2.70.150.10">
    <property type="entry name" value="Calcium-transporting ATPase, cytoplasmic transduction domain A"/>
    <property type="match status" value="1"/>
</dbReference>
<dbReference type="Pfam" id="PF00122">
    <property type="entry name" value="E1-E2_ATPase"/>
    <property type="match status" value="1"/>
</dbReference>
<dbReference type="SUPFAM" id="SSF81665">
    <property type="entry name" value="Calcium ATPase, transmembrane domain M"/>
    <property type="match status" value="1"/>
</dbReference>
<dbReference type="GO" id="GO:0005507">
    <property type="term" value="F:copper ion binding"/>
    <property type="evidence" value="ECO:0007669"/>
    <property type="project" value="TreeGrafter"/>
</dbReference>
<dbReference type="SFLD" id="SFLDG00002">
    <property type="entry name" value="C1.7:_P-type_atpase_like"/>
    <property type="match status" value="1"/>
</dbReference>
<dbReference type="PRINTS" id="PR00119">
    <property type="entry name" value="CATATPASE"/>
</dbReference>
<dbReference type="Gene3D" id="3.40.50.1000">
    <property type="entry name" value="HAD superfamily/HAD-like"/>
    <property type="match status" value="1"/>
</dbReference>
<dbReference type="SFLD" id="SFLDF00027">
    <property type="entry name" value="p-type_atpase"/>
    <property type="match status" value="1"/>
</dbReference>
<reference evidence="12" key="3">
    <citation type="submission" date="2024-01" db="EMBL/GenBank/DDBJ databases">
        <authorList>
            <person name="Coelho M.A."/>
            <person name="David-Palma M."/>
            <person name="Shea T."/>
            <person name="Sun S."/>
            <person name="Cuomo C.A."/>
            <person name="Heitman J."/>
        </authorList>
    </citation>
    <scope>NUCLEOTIDE SEQUENCE</scope>
    <source>
        <strain evidence="12">CBS 7841</strain>
    </source>
</reference>
<dbReference type="SUPFAM" id="SSF81660">
    <property type="entry name" value="Metal cation-transporting ATPase, ATP-binding domain N"/>
    <property type="match status" value="1"/>
</dbReference>
<feature type="transmembrane region" description="Helical" evidence="10">
    <location>
        <begin position="646"/>
        <end position="665"/>
    </location>
</feature>
<dbReference type="InterPro" id="IPR023299">
    <property type="entry name" value="ATPase_P-typ_cyto_dom_N"/>
</dbReference>
<dbReference type="NCBIfam" id="TIGR01494">
    <property type="entry name" value="ATPase_P-type"/>
    <property type="match status" value="1"/>
</dbReference>
<dbReference type="Pfam" id="PF00403">
    <property type="entry name" value="HMA"/>
    <property type="match status" value="4"/>
</dbReference>
<dbReference type="Gene3D" id="3.30.70.100">
    <property type="match status" value="4"/>
</dbReference>
<dbReference type="Gene3D" id="3.40.1110.10">
    <property type="entry name" value="Calcium-transporting ATPase, cytoplasmic domain N"/>
    <property type="match status" value="1"/>
</dbReference>
<evidence type="ECO:0000256" key="9">
    <source>
        <dbReference type="ARBA" id="ARBA00023136"/>
    </source>
</evidence>
<dbReference type="SUPFAM" id="SSF55008">
    <property type="entry name" value="HMA, heavy metal-associated domain"/>
    <property type="match status" value="4"/>
</dbReference>
<dbReference type="InterPro" id="IPR023298">
    <property type="entry name" value="ATPase_P-typ_TM_dom_sf"/>
</dbReference>
<dbReference type="GO" id="GO:0016887">
    <property type="term" value="F:ATP hydrolysis activity"/>
    <property type="evidence" value="ECO:0007669"/>
    <property type="project" value="InterPro"/>
</dbReference>
<feature type="transmembrane region" description="Helical" evidence="10">
    <location>
        <begin position="952"/>
        <end position="973"/>
    </location>
</feature>
<feature type="domain" description="HMA" evidence="11">
    <location>
        <begin position="154"/>
        <end position="219"/>
    </location>
</feature>
<dbReference type="InterPro" id="IPR023214">
    <property type="entry name" value="HAD_sf"/>
</dbReference>
<keyword evidence="5 10" id="KW-0547">Nucleotide-binding</keyword>
<keyword evidence="8 10" id="KW-1133">Transmembrane helix</keyword>
<dbReference type="PANTHER" id="PTHR43520">
    <property type="entry name" value="ATP7, ISOFORM B"/>
    <property type="match status" value="1"/>
</dbReference>
<dbReference type="Proteomes" id="UP000094043">
    <property type="component" value="Chromosome 1"/>
</dbReference>
<dbReference type="PROSITE" id="PS01047">
    <property type="entry name" value="HMA_1"/>
    <property type="match status" value="3"/>
</dbReference>
<keyword evidence="13" id="KW-1185">Reference proteome</keyword>
<dbReference type="KEGG" id="cdep:91084503"/>
<evidence type="ECO:0000259" key="11">
    <source>
        <dbReference type="PROSITE" id="PS50846"/>
    </source>
</evidence>
<accession>A0AAJ8JMX0</accession>
<evidence type="ECO:0000256" key="1">
    <source>
        <dbReference type="ARBA" id="ARBA00004141"/>
    </source>
</evidence>
<keyword evidence="4 10" id="KW-0479">Metal-binding</keyword>
<dbReference type="InterPro" id="IPR044492">
    <property type="entry name" value="P_typ_ATPase_HD_dom"/>
</dbReference>
<dbReference type="CDD" id="cd00371">
    <property type="entry name" value="HMA"/>
    <property type="match status" value="4"/>
</dbReference>
<dbReference type="GO" id="GO:0016020">
    <property type="term" value="C:membrane"/>
    <property type="evidence" value="ECO:0007669"/>
    <property type="project" value="UniProtKB-SubCell"/>
</dbReference>
<keyword evidence="7" id="KW-1278">Translocase</keyword>
<dbReference type="GO" id="GO:0005524">
    <property type="term" value="F:ATP binding"/>
    <property type="evidence" value="ECO:0007669"/>
    <property type="project" value="UniProtKB-UniRule"/>
</dbReference>
<dbReference type="InterPro" id="IPR059000">
    <property type="entry name" value="ATPase_P-type_domA"/>
</dbReference>
<dbReference type="InterPro" id="IPR017969">
    <property type="entry name" value="Heavy-metal-associated_CS"/>
</dbReference>
<name>A0AAJ8JMX0_9TREE</name>
<evidence type="ECO:0000256" key="8">
    <source>
        <dbReference type="ARBA" id="ARBA00022989"/>
    </source>
</evidence>
<dbReference type="SUPFAM" id="SSF56784">
    <property type="entry name" value="HAD-like"/>
    <property type="match status" value="1"/>
</dbReference>
<dbReference type="InterPro" id="IPR006121">
    <property type="entry name" value="HMA_dom"/>
</dbReference>
<evidence type="ECO:0000313" key="13">
    <source>
        <dbReference type="Proteomes" id="UP000094043"/>
    </source>
</evidence>
<evidence type="ECO:0000256" key="3">
    <source>
        <dbReference type="ARBA" id="ARBA00022692"/>
    </source>
</evidence>
<dbReference type="GO" id="GO:0043682">
    <property type="term" value="F:P-type divalent copper transporter activity"/>
    <property type="evidence" value="ECO:0007669"/>
    <property type="project" value="TreeGrafter"/>
</dbReference>
<dbReference type="PROSITE" id="PS00154">
    <property type="entry name" value="ATPASE_E1_E2"/>
    <property type="match status" value="1"/>
</dbReference>
<dbReference type="RefSeq" id="XP_066065845.1">
    <property type="nucleotide sequence ID" value="XM_066209748.1"/>
</dbReference>
<evidence type="ECO:0000256" key="6">
    <source>
        <dbReference type="ARBA" id="ARBA00022840"/>
    </source>
</evidence>
<dbReference type="PROSITE" id="PS01229">
    <property type="entry name" value="COF_2"/>
    <property type="match status" value="1"/>
</dbReference>
<dbReference type="GO" id="GO:0055070">
    <property type="term" value="P:copper ion homeostasis"/>
    <property type="evidence" value="ECO:0007669"/>
    <property type="project" value="TreeGrafter"/>
</dbReference>
<sequence length="1380" mass="150038">MHCTSCCDAISSLLATLPAVRNVSTSLLLQTITFSIDNLLATSSSKHTPTVTSVVDQVVLKLGSEGGFVVASDNGARKDVQVDTGDSWKSRLGSRWGRNKDKRRIEERRRKHVEWCKACQNEEQKADSTKPQQSRVALAGSFGAPLLTAQGDVLETTFSIRDMTSAVAPSTISARLDKHPDIEKVTVDLTHSSVQVWHKAKLRGEEVKKIIEDLGYDAEMIESKITQSEAVSENQIQKGALHGDQPQEYILKTNFSIEGMTCASCSSSIASSLEKHPDIAQVDINLLQSMGKIRHKAKVSVEEIEDMIQDLGYEAKVIDCEPEAELSSLTVKAASATPLAKTTLAITGMTCVSCTSAITQNLLNHPKVKSVEINLLGSSGVVIHDQHLKTEEVKEIINDSGFETEVINTMSLAASDDKPEKLKSIFSIEGMVCTSCSSAIKSALKGHKGIEDMEIDLLNNQGIIIHTHEITANEIENLIESAGYDVKLFSSECLSHKSSKGKKKDESLRRTVRIQTDGLFCGDCVIKVNSYLSQLPLLSYTPITLRDPVTSITYRPHEPLTVREVIQGLSGLDPAFEVNIQKPQSLSERSKEIQKREVRLLASHLLVAVVFSIPVFIIAIVAMILVADNNRFKMKMMEPQWGAANLGTLILWPLATVVQFGVGRIFYRRTFASLLPHLRGIFPTFFVFKSQRKLPKRPMSWKSFFNYGSMDLLVALSTSVSYFASLAMLIIDIRNPRSASSIGTYFDSCVFLIMFILLGRTLEAYAKSRTTDAVNLLGGLRSDTALLVEPHNERVHSNDEDDSIHKMEKHLYSPASRYDTLVNDTLHKQVSQLIDDTSSTQTQHTTQQIPISHLELGDFLLLPPGSLPPADAVIFSGTTTFDESSLTGESHPVHKAIGDEIYTGTTNLTSAVIIRVTRLDSDTMIEKIIHAVSDATSRKAPLEKLAEKLTDVFVPIIVYFSLIVLAVWLPLALTGTVQPHTPQGGRVFFALEFAIATLVVACPCGIGLAVPCANAVGNGIAAKVGILASGGGEAFLGATKVKRVVFDKTGTLTVGRSEVMDEFWEDWSKIDKPRIVQGIVELEKASTHPLAVGIVKYFEKNNYIKETAEVKETNEIAGRGLKAKVKVGSSIFEFLVGNVTLLIDHSVEISMKTLSTISRLTNEGKSVVLVAVATSESKDYTFSSLFSLSDPPRPESASVIATLRSKGIAVNMISGDNETTAQAVGKMIGLTKDEIKGDVGPEGKAEVIRVHQEKKGRGGEKEVVMFIGDGLNDAVALAAADISVAMGHGSQATLASSDFVFLSSSLASLYPLLNISRKVVNRQKLNLGWAIVFNVICIPFAAGVFYGAGGIRLTPVWSAVLMAASSVSVVCSSLAMRWGL</sequence>
<feature type="transmembrane region" description="Helical" evidence="10">
    <location>
        <begin position="709"/>
        <end position="730"/>
    </location>
</feature>
<evidence type="ECO:0000256" key="10">
    <source>
        <dbReference type="RuleBase" id="RU362081"/>
    </source>
</evidence>
<feature type="transmembrane region" description="Helical" evidence="10">
    <location>
        <begin position="601"/>
        <end position="626"/>
    </location>
</feature>
<gene>
    <name evidence="12" type="ORF">L203_100287</name>
</gene>